<dbReference type="RefSeq" id="WP_227310423.1">
    <property type="nucleotide sequence ID" value="NZ_JAESVA010000016.1"/>
</dbReference>
<keyword evidence="7" id="KW-1185">Reference proteome</keyword>
<dbReference type="InterPro" id="IPR029058">
    <property type="entry name" value="AB_hydrolase_fold"/>
</dbReference>
<dbReference type="EMBL" id="JAESVA010000016">
    <property type="protein sequence ID" value="MCB8883732.1"/>
    <property type="molecule type" value="Genomic_DNA"/>
</dbReference>
<dbReference type="PANTHER" id="PTHR21661">
    <property type="entry name" value="EPOXIDE HYDROLASE 1-RELATED"/>
    <property type="match status" value="1"/>
</dbReference>
<sequence length="365" mass="40665">MAVSPFTISVPDATLLDLQSRVRATRWTDSVEGGGWDYGTDIGFLKTVMTYWSEEFDWRVAEKEMNQHEHVLVDACGLKVHALIQRAADPLSPALILLHGWPDTFWRYSKVLPLLKDFTLVVPSLPGYGFSERPTRRGVGTERMADVMVEMMSALGFESYFVHGGDIGGFVASDIAHRHPTVVRGLHITDLDGHLPDAIPADATKDELAYFAYVAEWTKNEGAYWALHNTKPQTAAVALNDSPAGLASWIIEKLRAWSDCGGDILTRFTMDDLLTNLTIYWATQTIGPSFRSYYEGNTTGRTFTIDIPTGIATFPAEILKAPRSIAERFYNVVRWSEFPTGGHFTAFEEPELFAGDLSDFIRGLS</sequence>
<dbReference type="InterPro" id="IPR010497">
    <property type="entry name" value="Epoxide_hydro_N"/>
</dbReference>
<evidence type="ECO:0000313" key="7">
    <source>
        <dbReference type="Proteomes" id="UP000721844"/>
    </source>
</evidence>
<feature type="active site" description="Nucleophile" evidence="4">
    <location>
        <position position="166"/>
    </location>
</feature>
<dbReference type="PRINTS" id="PR00412">
    <property type="entry name" value="EPOXHYDRLASE"/>
</dbReference>
<dbReference type="GO" id="GO:0097176">
    <property type="term" value="P:epoxide metabolic process"/>
    <property type="evidence" value="ECO:0007669"/>
    <property type="project" value="TreeGrafter"/>
</dbReference>
<keyword evidence="3 6" id="KW-0378">Hydrolase</keyword>
<proteinExistence type="inferred from homology"/>
<dbReference type="InterPro" id="IPR016292">
    <property type="entry name" value="Epoxide_hydrolase"/>
</dbReference>
<evidence type="ECO:0000256" key="4">
    <source>
        <dbReference type="PIRSR" id="PIRSR001112-1"/>
    </source>
</evidence>
<keyword evidence="2" id="KW-0058">Aromatic hydrocarbons catabolism</keyword>
<dbReference type="GO" id="GO:0004301">
    <property type="term" value="F:epoxide hydrolase activity"/>
    <property type="evidence" value="ECO:0007669"/>
    <property type="project" value="TreeGrafter"/>
</dbReference>
<dbReference type="AlphaFoldDB" id="A0A963Z6H4"/>
<evidence type="ECO:0000256" key="1">
    <source>
        <dbReference type="ARBA" id="ARBA00010088"/>
    </source>
</evidence>
<comment type="caution">
    <text evidence="6">The sequence shown here is derived from an EMBL/GenBank/DDBJ whole genome shotgun (WGS) entry which is preliminary data.</text>
</comment>
<organism evidence="6 7">
    <name type="scientific">Acidisoma cellulosilyticum</name>
    <dbReference type="NCBI Taxonomy" id="2802395"/>
    <lineage>
        <taxon>Bacteria</taxon>
        <taxon>Pseudomonadati</taxon>
        <taxon>Pseudomonadota</taxon>
        <taxon>Alphaproteobacteria</taxon>
        <taxon>Acetobacterales</taxon>
        <taxon>Acidocellaceae</taxon>
        <taxon>Acidisoma</taxon>
    </lineage>
</organism>
<feature type="active site" description="Proton donor" evidence="4">
    <location>
        <position position="293"/>
    </location>
</feature>
<dbReference type="Gene3D" id="3.40.50.1820">
    <property type="entry name" value="alpha/beta hydrolase"/>
    <property type="match status" value="1"/>
</dbReference>
<evidence type="ECO:0000313" key="6">
    <source>
        <dbReference type="EMBL" id="MCB8883732.1"/>
    </source>
</evidence>
<evidence type="ECO:0000256" key="2">
    <source>
        <dbReference type="ARBA" id="ARBA00022797"/>
    </source>
</evidence>
<dbReference type="SUPFAM" id="SSF53474">
    <property type="entry name" value="alpha/beta-Hydrolases"/>
    <property type="match status" value="1"/>
</dbReference>
<comment type="similarity">
    <text evidence="1">Belongs to the peptidase S33 family.</text>
</comment>
<feature type="active site" description="Proton acceptor" evidence="4">
    <location>
        <position position="343"/>
    </location>
</feature>
<accession>A0A963Z6H4</accession>
<dbReference type="PANTHER" id="PTHR21661:SF35">
    <property type="entry name" value="EPOXIDE HYDROLASE"/>
    <property type="match status" value="1"/>
</dbReference>
<evidence type="ECO:0000259" key="5">
    <source>
        <dbReference type="Pfam" id="PF06441"/>
    </source>
</evidence>
<dbReference type="Pfam" id="PF06441">
    <property type="entry name" value="EHN"/>
    <property type="match status" value="1"/>
</dbReference>
<dbReference type="Proteomes" id="UP000721844">
    <property type="component" value="Unassembled WGS sequence"/>
</dbReference>
<dbReference type="InterPro" id="IPR000639">
    <property type="entry name" value="Epox_hydrolase-like"/>
</dbReference>
<feature type="domain" description="Epoxide hydrolase N-terminal" evidence="5">
    <location>
        <begin position="4"/>
        <end position="107"/>
    </location>
</feature>
<gene>
    <name evidence="6" type="ORF">ACELLULO517_26010</name>
</gene>
<dbReference type="PIRSF" id="PIRSF001112">
    <property type="entry name" value="Epoxide_hydrolase"/>
    <property type="match status" value="1"/>
</dbReference>
<name>A0A963Z6H4_9PROT</name>
<reference evidence="6 7" key="1">
    <citation type="journal article" date="2021" name="Microorganisms">
        <title>Acidisoma silvae sp. nov. and Acidisomacellulosilytica sp. nov., Two Acidophilic Bacteria Isolated from Decaying Wood, Hydrolyzing Cellulose and Producing Poly-3-hydroxybutyrate.</title>
        <authorList>
            <person name="Mieszkin S."/>
            <person name="Pouder E."/>
            <person name="Uroz S."/>
            <person name="Simon-Colin C."/>
            <person name="Alain K."/>
        </authorList>
    </citation>
    <scope>NUCLEOTIDE SEQUENCE [LARGE SCALE GENOMIC DNA]</scope>
    <source>
        <strain evidence="6 7">HW T5.17</strain>
    </source>
</reference>
<protein>
    <submittedName>
        <fullName evidence="6">Epoxide hydrolase</fullName>
    </submittedName>
</protein>
<evidence type="ECO:0000256" key="3">
    <source>
        <dbReference type="ARBA" id="ARBA00022801"/>
    </source>
</evidence>